<protein>
    <submittedName>
        <fullName evidence="1">Uncharacterized protein</fullName>
    </submittedName>
</protein>
<dbReference type="EMBL" id="LN899824">
    <property type="protein sequence ID" value="CUV28167.1"/>
    <property type="molecule type" value="Genomic_DNA"/>
</dbReference>
<accession>A0A0S4V103</accession>
<dbReference type="RefSeq" id="WP_118883919.1">
    <property type="nucleotide sequence ID" value="NZ_CP022757.1"/>
</dbReference>
<reference evidence="1" key="1">
    <citation type="submission" date="2015-10" db="EMBL/GenBank/DDBJ databases">
        <authorList>
            <person name="Gilbert D.G."/>
        </authorList>
    </citation>
    <scope>NUCLEOTIDE SEQUENCE</scope>
    <source>
        <strain evidence="1">Phyl III-seqv23</strain>
    </source>
</reference>
<dbReference type="GeneID" id="97322534"/>
<evidence type="ECO:0000313" key="1">
    <source>
        <dbReference type="EMBL" id="CUV28167.1"/>
    </source>
</evidence>
<proteinExistence type="predicted"/>
<sequence>MALELARALAATERDDNLHMARLLLLMVAHAGRKSRPVEGLTKLAKLDFLLRYPNCLERALTSAGQDSRKANVADFERTTIESKMVRFRYGPWDHRYRRWVALMAARGLVVVDVKGKTVQLWPTPEGHAMATVLADQEPLEGLATRAKLVAKSFGHRSGTDLKNFVYATFPELTDMKWGEEIAI</sequence>
<name>A0A0S4V103_RALSL</name>
<dbReference type="AlphaFoldDB" id="A0A0S4V103"/>
<organism evidence="1">
    <name type="scientific">Ralstonia solanacearum</name>
    <name type="common">Pseudomonas solanacearum</name>
    <dbReference type="NCBI Taxonomy" id="305"/>
    <lineage>
        <taxon>Bacteria</taxon>
        <taxon>Pseudomonadati</taxon>
        <taxon>Pseudomonadota</taxon>
        <taxon>Betaproteobacteria</taxon>
        <taxon>Burkholderiales</taxon>
        <taxon>Burkholderiaceae</taxon>
        <taxon>Ralstonia</taxon>
        <taxon>Ralstonia solanacearum species complex</taxon>
    </lineage>
</organism>
<gene>
    <name evidence="1" type="ORF">RUN1985_v1_170087</name>
</gene>